<dbReference type="InterPro" id="IPR051911">
    <property type="entry name" value="SDR_oxidoreductase"/>
</dbReference>
<dbReference type="EMBL" id="JAGTJJ010000076">
    <property type="protein sequence ID" value="MDC3988561.1"/>
    <property type="molecule type" value="Genomic_DNA"/>
</dbReference>
<keyword evidence="2" id="KW-0560">Oxidoreductase</keyword>
<dbReference type="PRINTS" id="PR00080">
    <property type="entry name" value="SDRFAMILY"/>
</dbReference>
<proteinExistence type="inferred from homology"/>
<dbReference type="PANTHER" id="PTHR43976">
    <property type="entry name" value="SHORT CHAIN DEHYDROGENASE"/>
    <property type="match status" value="1"/>
</dbReference>
<dbReference type="AlphaFoldDB" id="A0A9X3XI88"/>
<reference evidence="4 5" key="1">
    <citation type="submission" date="2021-04" db="EMBL/GenBank/DDBJ databases">
        <title>Genome analysis of Polyangium sp.</title>
        <authorList>
            <person name="Li Y."/>
            <person name="Wang J."/>
        </authorList>
    </citation>
    <scope>NUCLEOTIDE SEQUENCE [LARGE SCALE GENOMIC DNA]</scope>
    <source>
        <strain evidence="4 5">SDU14</strain>
    </source>
</reference>
<organism evidence="4 5">
    <name type="scientific">Polyangium jinanense</name>
    <dbReference type="NCBI Taxonomy" id="2829994"/>
    <lineage>
        <taxon>Bacteria</taxon>
        <taxon>Pseudomonadati</taxon>
        <taxon>Myxococcota</taxon>
        <taxon>Polyangia</taxon>
        <taxon>Polyangiales</taxon>
        <taxon>Polyangiaceae</taxon>
        <taxon>Polyangium</taxon>
    </lineage>
</organism>
<dbReference type="InterPro" id="IPR002347">
    <property type="entry name" value="SDR_fam"/>
</dbReference>
<gene>
    <name evidence="4" type="ORF">KEG57_49295</name>
</gene>
<evidence type="ECO:0000256" key="3">
    <source>
        <dbReference type="RuleBase" id="RU000363"/>
    </source>
</evidence>
<protein>
    <submittedName>
        <fullName evidence="4">SDR family NAD(P)-dependent oxidoreductase</fullName>
    </submittedName>
</protein>
<dbReference type="PROSITE" id="PS00061">
    <property type="entry name" value="ADH_SHORT"/>
    <property type="match status" value="1"/>
</dbReference>
<name>A0A9X3XI88_9BACT</name>
<evidence type="ECO:0000256" key="1">
    <source>
        <dbReference type="ARBA" id="ARBA00006484"/>
    </source>
</evidence>
<keyword evidence="5" id="KW-1185">Reference proteome</keyword>
<dbReference type="NCBIfam" id="NF004824">
    <property type="entry name" value="PRK06180.1"/>
    <property type="match status" value="1"/>
</dbReference>
<dbReference type="CDD" id="cd05374">
    <property type="entry name" value="17beta-HSD-like_SDR_c"/>
    <property type="match status" value="1"/>
</dbReference>
<sequence length="279" mass="30007">MTKRWFITGVSTGFGRSLAVAALQRGDHVAGTLRRREQLAEFEALAPGRALAFEADVTREGEVQRAVSGAIAALGHVDVLVNNAGYGALGAVEELSEEQTQRQLEVNLHGALRVTRAFLPHMRARRAGRILQISSVAGQVGSPGLGIYNASKWALEGFSEALQAEVKGLGIRVVIIEPGAFRTDWAGRSMDYGAPIEDYAATAGYVRKLLGQFHGKQPGDPDKAARLMLELADMEDPPLRVAFGADAFKTIKQKLEAQLAELLSWEAKSTSLAFDAPAK</sequence>
<accession>A0A9X3XI88</accession>
<dbReference type="GO" id="GO:0016491">
    <property type="term" value="F:oxidoreductase activity"/>
    <property type="evidence" value="ECO:0007669"/>
    <property type="project" value="UniProtKB-KW"/>
</dbReference>
<dbReference type="InterPro" id="IPR020904">
    <property type="entry name" value="Sc_DH/Rdtase_CS"/>
</dbReference>
<evidence type="ECO:0000256" key="2">
    <source>
        <dbReference type="ARBA" id="ARBA00023002"/>
    </source>
</evidence>
<dbReference type="Gene3D" id="3.40.50.720">
    <property type="entry name" value="NAD(P)-binding Rossmann-like Domain"/>
    <property type="match status" value="1"/>
</dbReference>
<comment type="similarity">
    <text evidence="1 3">Belongs to the short-chain dehydrogenases/reductases (SDR) family.</text>
</comment>
<comment type="caution">
    <text evidence="4">The sequence shown here is derived from an EMBL/GenBank/DDBJ whole genome shotgun (WGS) entry which is preliminary data.</text>
</comment>
<dbReference type="Proteomes" id="UP001151081">
    <property type="component" value="Unassembled WGS sequence"/>
</dbReference>
<dbReference type="RefSeq" id="WP_272427855.1">
    <property type="nucleotide sequence ID" value="NZ_JAGTJJ010000076.1"/>
</dbReference>
<evidence type="ECO:0000313" key="4">
    <source>
        <dbReference type="EMBL" id="MDC3988561.1"/>
    </source>
</evidence>
<dbReference type="PANTHER" id="PTHR43976:SF16">
    <property type="entry name" value="SHORT-CHAIN DEHYDROGENASE_REDUCTASE FAMILY PROTEIN"/>
    <property type="match status" value="1"/>
</dbReference>
<dbReference type="NCBIfam" id="NF006114">
    <property type="entry name" value="PRK08263.1"/>
    <property type="match status" value="1"/>
</dbReference>
<evidence type="ECO:0000313" key="5">
    <source>
        <dbReference type="Proteomes" id="UP001151081"/>
    </source>
</evidence>
<dbReference type="Pfam" id="PF00106">
    <property type="entry name" value="adh_short"/>
    <property type="match status" value="1"/>
</dbReference>
<dbReference type="SUPFAM" id="SSF51735">
    <property type="entry name" value="NAD(P)-binding Rossmann-fold domains"/>
    <property type="match status" value="1"/>
</dbReference>
<dbReference type="InterPro" id="IPR036291">
    <property type="entry name" value="NAD(P)-bd_dom_sf"/>
</dbReference>
<dbReference type="PRINTS" id="PR00081">
    <property type="entry name" value="GDHRDH"/>
</dbReference>